<evidence type="ECO:0000313" key="2">
    <source>
        <dbReference type="EMBL" id="EFM09972.1"/>
    </source>
</evidence>
<accession>E0ICT6</accession>
<sequence length="681" mass="75129">MNRIIRWVIILSLFAAFIGYQGTTSQQSVAHATEQTIADGYTKDQLDALNYLNQVRSKLGLQTVQLNANITKAAKLHAHYYNTNLSNEEVSLKAHKEQKGLPGFMGESAPDRLKASGWVASYQGAWIGEVMHFGQGTSTDAMKAWLDSTAYHRTIILDPAIVEIGIGLEEGTAVVNVAGPYLNKPMRDGIAVYPYDGMTNAIIGFYGNEIPNPLTKFGVKYSGTIISATTPAKRVWYNAVITDEKGKNVPFYAEDYDDETLYLYPKNVLQGYQAYKVSLTYQLEGSDEKLNKTWSFKTGVGHKLIALQSKYAEVVVNEGGVQPLSIINRYDDDSYDDLTNVTYSVTPVTGLTVSADGMVKGIKAGTYTVSAKSGSIKLPVKVKVLAKLKTKAYPAANPSTMTDIANHPAKSSIEWAMREGVMTGAAKNLFKPDAAVTEAEFWTMFLRLYKVNYEAYSPAAKGHWADGAYRIATERNFPLDGLKKKEAKDGKITRLKAAEIIAAADGVNYISTNAIWYVIAMDYARGVTERSVEGFQANTALTRAETAKMLQYLAPKLKEMRGRPTAITSGKTLPKLPSRTLYVKPDKLDDYSVFAGYSADRKLTVEGKFVKHAGEAVRLLVQADGKALEEQSIVLDSKGEFRVTLPGPYQQSKLSIYVNIENEAYYALEIEENTMYLAKFK</sequence>
<dbReference type="InterPro" id="IPR035940">
    <property type="entry name" value="CAP_sf"/>
</dbReference>
<dbReference type="OrthoDB" id="2079255at2"/>
<dbReference type="STRING" id="717606.PaecuDRAFT_3475"/>
<dbReference type="Pfam" id="PF00188">
    <property type="entry name" value="CAP"/>
    <property type="match status" value="1"/>
</dbReference>
<dbReference type="PROSITE" id="PS51272">
    <property type="entry name" value="SLH"/>
    <property type="match status" value="1"/>
</dbReference>
<keyword evidence="3" id="KW-1185">Reference proteome</keyword>
<name>E0ICT6_9BACL</name>
<dbReference type="RefSeq" id="WP_006039463.1">
    <property type="nucleotide sequence ID" value="NZ_AEDD01000009.1"/>
</dbReference>
<dbReference type="InterPro" id="IPR001119">
    <property type="entry name" value="SLH_dom"/>
</dbReference>
<dbReference type="InterPro" id="IPR014044">
    <property type="entry name" value="CAP_dom"/>
</dbReference>
<dbReference type="Proteomes" id="UP000005387">
    <property type="component" value="Unassembled WGS sequence"/>
</dbReference>
<dbReference type="EMBL" id="AEDD01000009">
    <property type="protein sequence ID" value="EFM09972.1"/>
    <property type="molecule type" value="Genomic_DNA"/>
</dbReference>
<evidence type="ECO:0000313" key="3">
    <source>
        <dbReference type="Proteomes" id="UP000005387"/>
    </source>
</evidence>
<evidence type="ECO:0000259" key="1">
    <source>
        <dbReference type="PROSITE" id="PS51272"/>
    </source>
</evidence>
<reference evidence="2 3" key="1">
    <citation type="submission" date="2010-07" db="EMBL/GenBank/DDBJ databases">
        <title>The draft genome of Paenibacillus curdlanolyticus YK9.</title>
        <authorList>
            <consortium name="US DOE Joint Genome Institute (JGI-PGF)"/>
            <person name="Lucas S."/>
            <person name="Copeland A."/>
            <person name="Lapidus A."/>
            <person name="Cheng J.-F."/>
            <person name="Bruce D."/>
            <person name="Goodwin L."/>
            <person name="Pitluck S."/>
            <person name="Land M.L."/>
            <person name="Hauser L."/>
            <person name="Chang Y.-J."/>
            <person name="Jeffries C."/>
            <person name="Anderson I.J."/>
            <person name="Johnson E."/>
            <person name="Loganathan U."/>
            <person name="Mulhopadhyay B."/>
            <person name="Kyrpides N."/>
            <person name="Woyke T.J."/>
        </authorList>
    </citation>
    <scope>NUCLEOTIDE SEQUENCE [LARGE SCALE GENOMIC DNA]</scope>
    <source>
        <strain evidence="2 3">YK9</strain>
    </source>
</reference>
<dbReference type="AlphaFoldDB" id="E0ICT6"/>
<gene>
    <name evidence="2" type="ORF">PaecuDRAFT_3475</name>
</gene>
<dbReference type="Pfam" id="PF00395">
    <property type="entry name" value="SLH"/>
    <property type="match status" value="1"/>
</dbReference>
<protein>
    <submittedName>
        <fullName evidence="2">SCP-like extracellular</fullName>
    </submittedName>
</protein>
<dbReference type="eggNOG" id="COG2340">
    <property type="taxonomic scope" value="Bacteria"/>
</dbReference>
<dbReference type="SUPFAM" id="SSF55797">
    <property type="entry name" value="PR-1-like"/>
    <property type="match status" value="1"/>
</dbReference>
<dbReference type="CDD" id="cd05379">
    <property type="entry name" value="CAP_bacterial"/>
    <property type="match status" value="1"/>
</dbReference>
<organism evidence="2 3">
    <name type="scientific">Paenibacillus curdlanolyticus YK9</name>
    <dbReference type="NCBI Taxonomy" id="717606"/>
    <lineage>
        <taxon>Bacteria</taxon>
        <taxon>Bacillati</taxon>
        <taxon>Bacillota</taxon>
        <taxon>Bacilli</taxon>
        <taxon>Bacillales</taxon>
        <taxon>Paenibacillaceae</taxon>
        <taxon>Paenibacillus</taxon>
    </lineage>
</organism>
<feature type="domain" description="SLH" evidence="1">
    <location>
        <begin position="396"/>
        <end position="459"/>
    </location>
</feature>
<proteinExistence type="predicted"/>
<dbReference type="Gene3D" id="3.40.33.10">
    <property type="entry name" value="CAP"/>
    <property type="match status" value="1"/>
</dbReference>
<dbReference type="Gene3D" id="2.60.40.1080">
    <property type="match status" value="1"/>
</dbReference>